<dbReference type="InterPro" id="IPR004316">
    <property type="entry name" value="SWEET_rpt"/>
</dbReference>
<dbReference type="FunFam" id="1.20.1280.290:FF:000001">
    <property type="entry name" value="Bidirectional sugar transporter SWEET"/>
    <property type="match status" value="1"/>
</dbReference>
<evidence type="ECO:0000256" key="4">
    <source>
        <dbReference type="ARBA" id="ARBA00022475"/>
    </source>
</evidence>
<feature type="transmembrane region" description="Helical" evidence="11">
    <location>
        <begin position="231"/>
        <end position="252"/>
    </location>
</feature>
<name>A0A6V7QJL1_ANACO</name>
<dbReference type="EMBL" id="LR862136">
    <property type="protein sequence ID" value="CAD1843303.1"/>
    <property type="molecule type" value="Genomic_DNA"/>
</dbReference>
<proteinExistence type="inferred from homology"/>
<evidence type="ECO:0000256" key="5">
    <source>
        <dbReference type="ARBA" id="ARBA00022597"/>
    </source>
</evidence>
<feature type="transmembrane region" description="Helical" evidence="11">
    <location>
        <begin position="204"/>
        <end position="225"/>
    </location>
</feature>
<evidence type="ECO:0000256" key="9">
    <source>
        <dbReference type="ARBA" id="ARBA00023136"/>
    </source>
</evidence>
<keyword evidence="4" id="KW-1003">Cell membrane</keyword>
<evidence type="ECO:0000256" key="10">
    <source>
        <dbReference type="ARBA" id="ARBA00038715"/>
    </source>
</evidence>
<accession>A0A6V7QJL1</accession>
<evidence type="ECO:0000256" key="3">
    <source>
        <dbReference type="ARBA" id="ARBA00022448"/>
    </source>
</evidence>
<dbReference type="AlphaFoldDB" id="A0A6V7QJL1"/>
<keyword evidence="5 11" id="KW-0762">Sugar transport</keyword>
<dbReference type="GO" id="GO:0005886">
    <property type="term" value="C:plasma membrane"/>
    <property type="evidence" value="ECO:0007669"/>
    <property type="project" value="UniProtKB-SubCell"/>
</dbReference>
<organism evidence="12">
    <name type="scientific">Ananas comosus var. bracteatus</name>
    <name type="common">red pineapple</name>
    <dbReference type="NCBI Taxonomy" id="296719"/>
    <lineage>
        <taxon>Eukaryota</taxon>
        <taxon>Viridiplantae</taxon>
        <taxon>Streptophyta</taxon>
        <taxon>Embryophyta</taxon>
        <taxon>Tracheophyta</taxon>
        <taxon>Spermatophyta</taxon>
        <taxon>Magnoliopsida</taxon>
        <taxon>Liliopsida</taxon>
        <taxon>Poales</taxon>
        <taxon>Bromeliaceae</taxon>
        <taxon>Bromelioideae</taxon>
        <taxon>Ananas</taxon>
    </lineage>
</organism>
<evidence type="ECO:0000256" key="6">
    <source>
        <dbReference type="ARBA" id="ARBA00022692"/>
    </source>
</evidence>
<keyword evidence="8 11" id="KW-1133">Transmembrane helix</keyword>
<sequence>MGSLSLLFCSKYEEKNKRLFIDKLPGCCFPGNAASLLLYAAPILTFKRVIKKRSTEEFSCVPYIIAFLNCLLYTWYGLPVVSCGFENFPVITINAIGIVLETSFIFTYVWFALPERKASPNCFPCFRNFLIFSGHFAQKTAILMMVPVTVLFTMTVFVSSFLLHDHRHRKVFVGSIGLVASISMYSSPLIAVKEVIKTRSVEFMPFYLSFFSFLASSLWLAYGLLGRDLFLAAPNFLGSPVGLLQLILYFIYRKNKAAPEELHEIDLNKNDLKTVPKQQEVNGRKLDA</sequence>
<evidence type="ECO:0000256" key="8">
    <source>
        <dbReference type="ARBA" id="ARBA00022989"/>
    </source>
</evidence>
<gene>
    <name evidence="12" type="ORF">CB5_LOCUS26514</name>
</gene>
<dbReference type="FunFam" id="1.20.1280.290:FF:000002">
    <property type="entry name" value="Bidirectional sugar transporter SWEET"/>
    <property type="match status" value="1"/>
</dbReference>
<comment type="subcellular location">
    <subcellularLocation>
        <location evidence="1">Cell membrane</location>
        <topology evidence="1">Multi-pass membrane protein</topology>
    </subcellularLocation>
</comment>
<evidence type="ECO:0000256" key="11">
    <source>
        <dbReference type="RuleBase" id="RU910715"/>
    </source>
</evidence>
<comment type="subunit">
    <text evidence="10">Forms homooligomers and/or heterooligomers.</text>
</comment>
<evidence type="ECO:0000256" key="7">
    <source>
        <dbReference type="ARBA" id="ARBA00022737"/>
    </source>
</evidence>
<dbReference type="Gene3D" id="1.20.1280.290">
    <property type="match status" value="2"/>
</dbReference>
<comment type="function">
    <text evidence="11">Mediates both low-affinity uptake and efflux of sugar across the membrane.</text>
</comment>
<dbReference type="PANTHER" id="PTHR10791">
    <property type="entry name" value="RAG1-ACTIVATING PROTEIN 1"/>
    <property type="match status" value="1"/>
</dbReference>
<evidence type="ECO:0000313" key="12">
    <source>
        <dbReference type="EMBL" id="CAD1843303.1"/>
    </source>
</evidence>
<comment type="similarity">
    <text evidence="2 11">Belongs to the SWEET sugar transporter family.</text>
</comment>
<dbReference type="Pfam" id="PF03083">
    <property type="entry name" value="MtN3_slv"/>
    <property type="match status" value="2"/>
</dbReference>
<feature type="transmembrane region" description="Helical" evidence="11">
    <location>
        <begin position="88"/>
        <end position="111"/>
    </location>
</feature>
<dbReference type="InterPro" id="IPR047664">
    <property type="entry name" value="SWEET"/>
</dbReference>
<keyword evidence="6 11" id="KW-0812">Transmembrane</keyword>
<keyword evidence="3 11" id="KW-0813">Transport</keyword>
<dbReference type="GO" id="GO:0051119">
    <property type="term" value="F:sugar transmembrane transporter activity"/>
    <property type="evidence" value="ECO:0007669"/>
    <property type="project" value="InterPro"/>
</dbReference>
<feature type="transmembrane region" description="Helical" evidence="11">
    <location>
        <begin position="29"/>
        <end position="46"/>
    </location>
</feature>
<evidence type="ECO:0000256" key="2">
    <source>
        <dbReference type="ARBA" id="ARBA00007809"/>
    </source>
</evidence>
<protein>
    <recommendedName>
        <fullName evidence="11">Bidirectional sugar transporter SWEET</fullName>
    </recommendedName>
</protein>
<keyword evidence="9 11" id="KW-0472">Membrane</keyword>
<reference evidence="12" key="1">
    <citation type="submission" date="2020-07" db="EMBL/GenBank/DDBJ databases">
        <authorList>
            <person name="Lin J."/>
        </authorList>
    </citation>
    <scope>NUCLEOTIDE SEQUENCE</scope>
</reference>
<dbReference type="PANTHER" id="PTHR10791:SF28">
    <property type="entry name" value="BIDIRECTIONAL SUGAR TRANSPORTER SWEET3"/>
    <property type="match status" value="1"/>
</dbReference>
<comment type="caution">
    <text evidence="11">Lacks conserved residue(s) required for the propagation of feature annotation.</text>
</comment>
<feature type="transmembrane region" description="Helical" evidence="11">
    <location>
        <begin position="141"/>
        <end position="164"/>
    </location>
</feature>
<keyword evidence="7" id="KW-0677">Repeat</keyword>
<feature type="transmembrane region" description="Helical" evidence="11">
    <location>
        <begin position="58"/>
        <end position="76"/>
    </location>
</feature>
<evidence type="ECO:0000256" key="1">
    <source>
        <dbReference type="ARBA" id="ARBA00004651"/>
    </source>
</evidence>